<evidence type="ECO:0000256" key="1">
    <source>
        <dbReference type="SAM" id="MobiDB-lite"/>
    </source>
</evidence>
<evidence type="ECO:0000313" key="2">
    <source>
        <dbReference type="EMBL" id="KAH6871145.1"/>
    </source>
</evidence>
<feature type="region of interest" description="Disordered" evidence="1">
    <location>
        <begin position="36"/>
        <end position="68"/>
    </location>
</feature>
<dbReference type="AlphaFoldDB" id="A0A9P8VPM5"/>
<organism evidence="2 3">
    <name type="scientific">Thelonectria olida</name>
    <dbReference type="NCBI Taxonomy" id="1576542"/>
    <lineage>
        <taxon>Eukaryota</taxon>
        <taxon>Fungi</taxon>
        <taxon>Dikarya</taxon>
        <taxon>Ascomycota</taxon>
        <taxon>Pezizomycotina</taxon>
        <taxon>Sordariomycetes</taxon>
        <taxon>Hypocreomycetidae</taxon>
        <taxon>Hypocreales</taxon>
        <taxon>Nectriaceae</taxon>
        <taxon>Thelonectria</taxon>
    </lineage>
</organism>
<feature type="compositionally biased region" description="Basic and acidic residues" evidence="1">
    <location>
        <begin position="39"/>
        <end position="58"/>
    </location>
</feature>
<sequence length="286" mass="32153">MGRVRIFQAFLYPTIWTRPTGWNAKEDTKFKINQQLEDPQNKERIGRTIENVQRKGDRSQQQTEATETREVRDIAFAGISQQPDRYQPPKQPVVIYTGGFQMEILGYGQIHLQTEGGLFELNDVAYIPAFHTSVASLDIFIDKGYNWNPAIGAVFKGITTVFYTRRIHRQRVIEFDEVFPTDQPAAAFSSSSNARPPQAAESTLWRLGLGHLNAPALESLVKQTGTRMDMSSKRNRRMCPAGREQLLDISGLSDWCISSGPSPGCPRSRALGQHLKFKPLLNSGGK</sequence>
<dbReference type="Proteomes" id="UP000777438">
    <property type="component" value="Unassembled WGS sequence"/>
</dbReference>
<proteinExistence type="predicted"/>
<dbReference type="OrthoDB" id="4947595at2759"/>
<protein>
    <submittedName>
        <fullName evidence="2">Uncharacterized protein</fullName>
    </submittedName>
</protein>
<gene>
    <name evidence="2" type="ORF">B0T10DRAFT_466832</name>
</gene>
<name>A0A9P8VPM5_9HYPO</name>
<comment type="caution">
    <text evidence="2">The sequence shown here is derived from an EMBL/GenBank/DDBJ whole genome shotgun (WGS) entry which is preliminary data.</text>
</comment>
<dbReference type="EMBL" id="JAGPYM010000059">
    <property type="protein sequence ID" value="KAH6871145.1"/>
    <property type="molecule type" value="Genomic_DNA"/>
</dbReference>
<keyword evidence="3" id="KW-1185">Reference proteome</keyword>
<evidence type="ECO:0000313" key="3">
    <source>
        <dbReference type="Proteomes" id="UP000777438"/>
    </source>
</evidence>
<reference evidence="2 3" key="1">
    <citation type="journal article" date="2021" name="Nat. Commun.">
        <title>Genetic determinants of endophytism in the Arabidopsis root mycobiome.</title>
        <authorList>
            <person name="Mesny F."/>
            <person name="Miyauchi S."/>
            <person name="Thiergart T."/>
            <person name="Pickel B."/>
            <person name="Atanasova L."/>
            <person name="Karlsson M."/>
            <person name="Huettel B."/>
            <person name="Barry K.W."/>
            <person name="Haridas S."/>
            <person name="Chen C."/>
            <person name="Bauer D."/>
            <person name="Andreopoulos W."/>
            <person name="Pangilinan J."/>
            <person name="LaButti K."/>
            <person name="Riley R."/>
            <person name="Lipzen A."/>
            <person name="Clum A."/>
            <person name="Drula E."/>
            <person name="Henrissat B."/>
            <person name="Kohler A."/>
            <person name="Grigoriev I.V."/>
            <person name="Martin F.M."/>
            <person name="Hacquard S."/>
        </authorList>
    </citation>
    <scope>NUCLEOTIDE SEQUENCE [LARGE SCALE GENOMIC DNA]</scope>
    <source>
        <strain evidence="2 3">MPI-CAGE-CH-0241</strain>
    </source>
</reference>
<accession>A0A9P8VPM5</accession>